<dbReference type="SMART" id="SM00028">
    <property type="entry name" value="TPR"/>
    <property type="match status" value="4"/>
</dbReference>
<dbReference type="Pfam" id="PF13374">
    <property type="entry name" value="TPR_10"/>
    <property type="match status" value="1"/>
</dbReference>
<evidence type="ECO:0000256" key="1">
    <source>
        <dbReference type="PROSITE-ProRule" id="PRU00339"/>
    </source>
</evidence>
<dbReference type="PROSITE" id="PS50005">
    <property type="entry name" value="TPR"/>
    <property type="match status" value="1"/>
</dbReference>
<dbReference type="STRING" id="80876.SAMN05421779_102471"/>
<dbReference type="SUPFAM" id="SSF48452">
    <property type="entry name" value="TPR-like"/>
    <property type="match status" value="1"/>
</dbReference>
<gene>
    <name evidence="2" type="ORF">SAMN05421779_102471</name>
</gene>
<dbReference type="Pfam" id="PF01075">
    <property type="entry name" value="Glyco_transf_9"/>
    <property type="match status" value="1"/>
</dbReference>
<protein>
    <submittedName>
        <fullName evidence="2">Tetratricopeptide repeat-containing protein</fullName>
    </submittedName>
</protein>
<dbReference type="PANTHER" id="PTHR44809:SF1">
    <property type="entry name" value="PROTEIN O-MANNOSYL-TRANSFERASE TMTC1"/>
    <property type="match status" value="1"/>
</dbReference>
<dbReference type="InterPro" id="IPR011990">
    <property type="entry name" value="TPR-like_helical_dom_sf"/>
</dbReference>
<dbReference type="GO" id="GO:0016757">
    <property type="term" value="F:glycosyltransferase activity"/>
    <property type="evidence" value="ECO:0007669"/>
    <property type="project" value="InterPro"/>
</dbReference>
<evidence type="ECO:0000313" key="3">
    <source>
        <dbReference type="Proteomes" id="UP000185678"/>
    </source>
</evidence>
<dbReference type="Pfam" id="PF13432">
    <property type="entry name" value="TPR_16"/>
    <property type="match status" value="1"/>
</dbReference>
<accession>A0A1N7JU84</accession>
<dbReference type="SUPFAM" id="SSF53756">
    <property type="entry name" value="UDP-Glycosyltransferase/glycogen phosphorylase"/>
    <property type="match status" value="1"/>
</dbReference>
<dbReference type="OrthoDB" id="9778733at2"/>
<dbReference type="Pfam" id="PF13174">
    <property type="entry name" value="TPR_6"/>
    <property type="match status" value="1"/>
</dbReference>
<dbReference type="Gene3D" id="3.40.50.2000">
    <property type="entry name" value="Glycogen Phosphorylase B"/>
    <property type="match status" value="1"/>
</dbReference>
<keyword evidence="1" id="KW-0802">TPR repeat</keyword>
<dbReference type="InterPro" id="IPR019734">
    <property type="entry name" value="TPR_rpt"/>
</dbReference>
<dbReference type="Gene3D" id="1.25.40.10">
    <property type="entry name" value="Tetratricopeptide repeat domain"/>
    <property type="match status" value="1"/>
</dbReference>
<dbReference type="InterPro" id="IPR002201">
    <property type="entry name" value="Glyco_trans_9"/>
</dbReference>
<dbReference type="PANTHER" id="PTHR44809">
    <property type="match status" value="1"/>
</dbReference>
<keyword evidence="3" id="KW-1185">Reference proteome</keyword>
<dbReference type="AlphaFoldDB" id="A0A1N7JU84"/>
<dbReference type="EMBL" id="FTOA01000002">
    <property type="protein sequence ID" value="SIS52922.1"/>
    <property type="molecule type" value="Genomic_DNA"/>
</dbReference>
<sequence>MSHDLPPTSPAPSPSAPVSPQAAAEALFQQGVSAHNTGDLEQAARLYGLVLKEMPTHTLALNNLAVALRRLHRKPAADALYLRAMALSPETPNLTALVNRGNVLRDLGRYQDACTSYYQALAHDSDCRGAWYGLGLVLRDMKKIDDSIAALEKTLSFTPDDPEVQWDLSHSLLCKGDLLRGFALYESRWRLKGVQRPRYPWPEWDGTAALTGKTLLLYGEQGFGDVLQCLRFIPLVAARGAKVVLHVRPELVSLLAGQFPAVTQIIVRDATPPAGCCDLVAPLMSLPWLLGLRREDIPRAPYITPPSIPVRLPQQAAQATLRIGLCWQGSPTHKNDHNRSMPFQHLVSLLRFPQVALFSLQKGKAASEPADWNIASMITILDPLLKSFRETAAVIAHLDLVIAVDTSVMHLAAAMGKPVWLLLPVSHDWRVDANDSLQTWYPSVRVFKQPSHGDWAGVMAQVETALERAIQHKTF</sequence>
<proteinExistence type="predicted"/>
<evidence type="ECO:0000313" key="2">
    <source>
        <dbReference type="EMBL" id="SIS52922.1"/>
    </source>
</evidence>
<dbReference type="Proteomes" id="UP000185678">
    <property type="component" value="Unassembled WGS sequence"/>
</dbReference>
<dbReference type="RefSeq" id="WP_076399329.1">
    <property type="nucleotide sequence ID" value="NZ_FTOA01000002.1"/>
</dbReference>
<name>A0A1N7JU84_9PROT</name>
<feature type="repeat" description="TPR" evidence="1">
    <location>
        <begin position="128"/>
        <end position="161"/>
    </location>
</feature>
<dbReference type="InterPro" id="IPR052943">
    <property type="entry name" value="TMTC_O-mannosyl-trnsfr"/>
</dbReference>
<organism evidence="2 3">
    <name type="scientific">Insolitispirillum peregrinum</name>
    <dbReference type="NCBI Taxonomy" id="80876"/>
    <lineage>
        <taxon>Bacteria</taxon>
        <taxon>Pseudomonadati</taxon>
        <taxon>Pseudomonadota</taxon>
        <taxon>Alphaproteobacteria</taxon>
        <taxon>Rhodospirillales</taxon>
        <taxon>Novispirillaceae</taxon>
        <taxon>Insolitispirillum</taxon>
    </lineage>
</organism>
<reference evidence="2 3" key="1">
    <citation type="submission" date="2017-01" db="EMBL/GenBank/DDBJ databases">
        <authorList>
            <person name="Mah S.A."/>
            <person name="Swanson W.J."/>
            <person name="Moy G.W."/>
            <person name="Vacquier V.D."/>
        </authorList>
    </citation>
    <scope>NUCLEOTIDE SEQUENCE [LARGE SCALE GENOMIC DNA]</scope>
    <source>
        <strain evidence="2 3">DSM 11589</strain>
    </source>
</reference>